<dbReference type="Gene3D" id="3.30.565.10">
    <property type="entry name" value="Histidine kinase-like ATPase, C-terminal domain"/>
    <property type="match status" value="1"/>
</dbReference>
<keyword evidence="3 6" id="KW-0418">Kinase</keyword>
<dbReference type="AlphaFoldDB" id="A0A562J9U9"/>
<dbReference type="PRINTS" id="PR00344">
    <property type="entry name" value="BCTRLSENSOR"/>
</dbReference>
<proteinExistence type="predicted"/>
<keyword evidence="4" id="KW-0902">Two-component regulatory system</keyword>
<dbReference type="EMBL" id="VLKH01000005">
    <property type="protein sequence ID" value="TWH79880.1"/>
    <property type="molecule type" value="Genomic_DNA"/>
</dbReference>
<evidence type="ECO:0000256" key="4">
    <source>
        <dbReference type="ARBA" id="ARBA00023012"/>
    </source>
</evidence>
<dbReference type="InterPro" id="IPR005467">
    <property type="entry name" value="His_kinase_dom"/>
</dbReference>
<evidence type="ECO:0000313" key="7">
    <source>
        <dbReference type="Proteomes" id="UP000315343"/>
    </source>
</evidence>
<comment type="catalytic activity">
    <reaction evidence="1">
        <text>ATP + protein L-histidine = ADP + protein N-phospho-L-histidine.</text>
        <dbReference type="EC" id="2.7.13.3"/>
    </reaction>
</comment>
<evidence type="ECO:0000259" key="5">
    <source>
        <dbReference type="PROSITE" id="PS50109"/>
    </source>
</evidence>
<dbReference type="Proteomes" id="UP000315343">
    <property type="component" value="Unassembled WGS sequence"/>
</dbReference>
<dbReference type="RefSeq" id="WP_145083298.1">
    <property type="nucleotide sequence ID" value="NZ_DAMBUX010000001.1"/>
</dbReference>
<organism evidence="6 7">
    <name type="scientific">Sedimentibacter saalensis</name>
    <dbReference type="NCBI Taxonomy" id="130788"/>
    <lineage>
        <taxon>Bacteria</taxon>
        <taxon>Bacillati</taxon>
        <taxon>Bacillota</taxon>
        <taxon>Tissierellia</taxon>
        <taxon>Sedimentibacter</taxon>
    </lineage>
</organism>
<reference evidence="6 7" key="1">
    <citation type="submission" date="2019-07" db="EMBL/GenBank/DDBJ databases">
        <title>Genomic Encyclopedia of Type Strains, Phase I: the one thousand microbial genomes (KMG-I) project.</title>
        <authorList>
            <person name="Kyrpides N."/>
        </authorList>
    </citation>
    <scope>NUCLEOTIDE SEQUENCE [LARGE SCALE GENOMIC DNA]</scope>
    <source>
        <strain evidence="6 7">DSM 13558</strain>
    </source>
</reference>
<keyword evidence="7" id="KW-1185">Reference proteome</keyword>
<dbReference type="InterPro" id="IPR003594">
    <property type="entry name" value="HATPase_dom"/>
</dbReference>
<feature type="domain" description="Histidine kinase" evidence="5">
    <location>
        <begin position="1"/>
        <end position="106"/>
    </location>
</feature>
<dbReference type="OrthoDB" id="9797586at2"/>
<protein>
    <recommendedName>
        <fullName evidence="2">histidine kinase</fullName>
        <ecNumber evidence="2">2.7.13.3</ecNumber>
    </recommendedName>
</protein>
<dbReference type="PROSITE" id="PS50109">
    <property type="entry name" value="HIS_KIN"/>
    <property type="match status" value="1"/>
</dbReference>
<dbReference type="SUPFAM" id="SSF55874">
    <property type="entry name" value="ATPase domain of HSP90 chaperone/DNA topoisomerase II/histidine kinase"/>
    <property type="match status" value="1"/>
</dbReference>
<accession>A0A562J9U9</accession>
<dbReference type="SMART" id="SM00387">
    <property type="entry name" value="HATPase_c"/>
    <property type="match status" value="1"/>
</dbReference>
<dbReference type="PANTHER" id="PTHR43065:SF42">
    <property type="entry name" value="TWO-COMPONENT SENSOR PPRA"/>
    <property type="match status" value="1"/>
</dbReference>
<name>A0A562J9U9_9FIRM</name>
<sequence length="181" mass="20388">MKEISMHILDIVMNSVKAKSTLIEIEVEDSVKKNCLNIIIKDNGIGMSEEMLKKVTDPFFTTRTTRKVGLGLPMLKESCERCNGKLTIDSQLGAGTVLKCFFERNNIDRAPMGNMGETIMTIINSLHDCELIYTHYTDCGMFSLSTEEIKNILDGGDILDSSVLLWIKDYINENIRELSIN</sequence>
<comment type="caution">
    <text evidence="6">The sequence shown here is derived from an EMBL/GenBank/DDBJ whole genome shotgun (WGS) entry which is preliminary data.</text>
</comment>
<dbReference type="InterPro" id="IPR004358">
    <property type="entry name" value="Sig_transdc_His_kin-like_C"/>
</dbReference>
<evidence type="ECO:0000256" key="1">
    <source>
        <dbReference type="ARBA" id="ARBA00000085"/>
    </source>
</evidence>
<evidence type="ECO:0000256" key="2">
    <source>
        <dbReference type="ARBA" id="ARBA00012438"/>
    </source>
</evidence>
<dbReference type="EC" id="2.7.13.3" evidence="2"/>
<dbReference type="GO" id="GO:0004673">
    <property type="term" value="F:protein histidine kinase activity"/>
    <property type="evidence" value="ECO:0007669"/>
    <property type="project" value="UniProtKB-EC"/>
</dbReference>
<dbReference type="InterPro" id="IPR036890">
    <property type="entry name" value="HATPase_C_sf"/>
</dbReference>
<dbReference type="GO" id="GO:0000160">
    <property type="term" value="P:phosphorelay signal transduction system"/>
    <property type="evidence" value="ECO:0007669"/>
    <property type="project" value="UniProtKB-KW"/>
</dbReference>
<gene>
    <name evidence="6" type="ORF">LY60_02200</name>
</gene>
<dbReference type="Pfam" id="PF02518">
    <property type="entry name" value="HATPase_c"/>
    <property type="match status" value="1"/>
</dbReference>
<keyword evidence="3 6" id="KW-0808">Transferase</keyword>
<dbReference type="PANTHER" id="PTHR43065">
    <property type="entry name" value="SENSOR HISTIDINE KINASE"/>
    <property type="match status" value="1"/>
</dbReference>
<evidence type="ECO:0000313" key="6">
    <source>
        <dbReference type="EMBL" id="TWH79880.1"/>
    </source>
</evidence>
<evidence type="ECO:0000256" key="3">
    <source>
        <dbReference type="ARBA" id="ARBA00022777"/>
    </source>
</evidence>